<dbReference type="GO" id="GO:0005737">
    <property type="term" value="C:cytoplasm"/>
    <property type="evidence" value="ECO:0007669"/>
    <property type="project" value="UniProtKB-SubCell"/>
</dbReference>
<keyword evidence="3 8" id="KW-0479">Metal-binding</keyword>
<dbReference type="EMBL" id="LR134492">
    <property type="protein sequence ID" value="VEI77468.1"/>
    <property type="molecule type" value="Genomic_DNA"/>
</dbReference>
<dbReference type="Proteomes" id="UP000270487">
    <property type="component" value="Chromosome"/>
</dbReference>
<comment type="subcellular location">
    <subcellularLocation>
        <location evidence="8">Cytoplasm</location>
    </subcellularLocation>
</comment>
<comment type="caution">
    <text evidence="8">Lacks conserved residue(s) required for the propagation of feature annotation.</text>
</comment>
<name>A0A3S4WZV7_SERFO</name>
<comment type="function">
    <text evidence="8">Transfers a GMP moiety from GTP to Mo-molybdopterin (Mo-MPT) cofactor (Moco or molybdenum cofactor) to form Mo-molybdopterin guanine dinucleotide (Mo-MGD) cofactor.</text>
</comment>
<dbReference type="EC" id="2.7.7.77" evidence="8"/>
<evidence type="ECO:0000256" key="7">
    <source>
        <dbReference type="ARBA" id="ARBA00023150"/>
    </source>
</evidence>
<comment type="subunit">
    <text evidence="8">Monomer.</text>
</comment>
<organism evidence="10 11">
    <name type="scientific">Serratia fonticola</name>
    <dbReference type="NCBI Taxonomy" id="47917"/>
    <lineage>
        <taxon>Bacteria</taxon>
        <taxon>Pseudomonadati</taxon>
        <taxon>Pseudomonadota</taxon>
        <taxon>Gammaproteobacteria</taxon>
        <taxon>Enterobacterales</taxon>
        <taxon>Yersiniaceae</taxon>
        <taxon>Serratia</taxon>
    </lineage>
</organism>
<accession>A0A3S4WZV7</accession>
<evidence type="ECO:0000256" key="3">
    <source>
        <dbReference type="ARBA" id="ARBA00022723"/>
    </source>
</evidence>
<gene>
    <name evidence="8 10" type="primary">mobA</name>
    <name evidence="10" type="ORF">NCTC13193_05837</name>
</gene>
<dbReference type="GO" id="GO:0005525">
    <property type="term" value="F:GTP binding"/>
    <property type="evidence" value="ECO:0007669"/>
    <property type="project" value="UniProtKB-UniRule"/>
</dbReference>
<feature type="domain" description="MobA-like NTP transferase" evidence="9">
    <location>
        <begin position="9"/>
        <end position="158"/>
    </location>
</feature>
<dbReference type="AlphaFoldDB" id="A0A3S4WZV7"/>
<keyword evidence="6 8" id="KW-0342">GTP-binding</keyword>
<comment type="cofactor">
    <cofactor evidence="8">
        <name>Mg(2+)</name>
        <dbReference type="ChEBI" id="CHEBI:18420"/>
    </cofactor>
</comment>
<evidence type="ECO:0000256" key="5">
    <source>
        <dbReference type="ARBA" id="ARBA00022842"/>
    </source>
</evidence>
<evidence type="ECO:0000256" key="6">
    <source>
        <dbReference type="ARBA" id="ARBA00023134"/>
    </source>
</evidence>
<dbReference type="GO" id="GO:0061603">
    <property type="term" value="F:molybdenum cofactor guanylyltransferase activity"/>
    <property type="evidence" value="ECO:0007669"/>
    <property type="project" value="UniProtKB-EC"/>
</dbReference>
<proteinExistence type="inferred from homology"/>
<dbReference type="SUPFAM" id="SSF53448">
    <property type="entry name" value="Nucleotide-diphospho-sugar transferases"/>
    <property type="match status" value="1"/>
</dbReference>
<dbReference type="InterPro" id="IPR025877">
    <property type="entry name" value="MobA-like_NTP_Trfase"/>
</dbReference>
<evidence type="ECO:0000256" key="4">
    <source>
        <dbReference type="ARBA" id="ARBA00022741"/>
    </source>
</evidence>
<feature type="binding site" evidence="8">
    <location>
        <position position="101"/>
    </location>
    <ligand>
        <name>GTP</name>
        <dbReference type="ChEBI" id="CHEBI:37565"/>
    </ligand>
</feature>
<evidence type="ECO:0000313" key="11">
    <source>
        <dbReference type="Proteomes" id="UP000270487"/>
    </source>
</evidence>
<evidence type="ECO:0000256" key="1">
    <source>
        <dbReference type="ARBA" id="ARBA00022490"/>
    </source>
</evidence>
<evidence type="ECO:0000313" key="10">
    <source>
        <dbReference type="EMBL" id="VEI77468.1"/>
    </source>
</evidence>
<dbReference type="NCBIfam" id="TIGR02665">
    <property type="entry name" value="molyb_mobA"/>
    <property type="match status" value="1"/>
</dbReference>
<evidence type="ECO:0000256" key="2">
    <source>
        <dbReference type="ARBA" id="ARBA00022679"/>
    </source>
</evidence>
<keyword evidence="7 8" id="KW-0501">Molybdenum cofactor biosynthesis</keyword>
<dbReference type="HAMAP" id="MF_00316">
    <property type="entry name" value="MobA"/>
    <property type="match status" value="1"/>
</dbReference>
<dbReference type="GO" id="GO:0046872">
    <property type="term" value="F:metal ion binding"/>
    <property type="evidence" value="ECO:0007669"/>
    <property type="project" value="UniProtKB-KW"/>
</dbReference>
<dbReference type="Gene3D" id="3.90.550.10">
    <property type="entry name" value="Spore Coat Polysaccharide Biosynthesis Protein SpsA, Chain A"/>
    <property type="match status" value="1"/>
</dbReference>
<dbReference type="InterPro" id="IPR029044">
    <property type="entry name" value="Nucleotide-diphossugar_trans"/>
</dbReference>
<sequence>MTMHANITGVILAGGRSTRMGGKDKGLVQVGDKTLYQHVLGRLTPQVSQVIISANRNQQCYQQSGLEVVGDLTADYPGPLAGILAGLTYARTPWIVCAPCDVPDFPLNLVEQLWLHKGNALASYASDGEREHPTFALLHTSLAEELTRYLARGERKLMLFMAAVGAQQVVFSGQQDAFRNLNTPEDCQQWQQEKGGDQ</sequence>
<comment type="catalytic activity">
    <reaction evidence="8">
        <text>Mo-molybdopterin + GTP + H(+) = Mo-molybdopterin guanine dinucleotide + diphosphate</text>
        <dbReference type="Rhea" id="RHEA:34243"/>
        <dbReference type="ChEBI" id="CHEBI:15378"/>
        <dbReference type="ChEBI" id="CHEBI:33019"/>
        <dbReference type="ChEBI" id="CHEBI:37565"/>
        <dbReference type="ChEBI" id="CHEBI:71302"/>
        <dbReference type="ChEBI" id="CHEBI:71310"/>
        <dbReference type="EC" id="2.7.7.77"/>
    </reaction>
</comment>
<keyword evidence="2 8" id="KW-0808">Transferase</keyword>
<feature type="binding site" evidence="8">
    <location>
        <position position="71"/>
    </location>
    <ligand>
        <name>GTP</name>
        <dbReference type="ChEBI" id="CHEBI:37565"/>
    </ligand>
</feature>
<dbReference type="PANTHER" id="PTHR19136:SF81">
    <property type="entry name" value="MOLYBDENUM COFACTOR GUANYLYLTRANSFERASE"/>
    <property type="match status" value="1"/>
</dbReference>
<protein>
    <recommendedName>
        <fullName evidence="8">Molybdenum cofactor guanylyltransferase</fullName>
        <shortName evidence="8">MoCo guanylyltransferase</shortName>
        <ecNumber evidence="8">2.7.7.77</ecNumber>
    </recommendedName>
    <alternativeName>
        <fullName evidence="8">GTP:molybdopterin guanylyltransferase</fullName>
    </alternativeName>
    <alternativeName>
        <fullName evidence="8">Mo-MPT guanylyltransferase</fullName>
    </alternativeName>
    <alternativeName>
        <fullName evidence="8">Molybdopterin guanylyltransferase</fullName>
    </alternativeName>
    <alternativeName>
        <fullName evidence="8">Molybdopterin-guanine dinucleotide synthase</fullName>
        <shortName evidence="8">MGD synthase</shortName>
    </alternativeName>
</protein>
<dbReference type="InterPro" id="IPR013482">
    <property type="entry name" value="Molybde_CF_guanTrfase"/>
</dbReference>
<reference evidence="10 11" key="1">
    <citation type="submission" date="2018-12" db="EMBL/GenBank/DDBJ databases">
        <authorList>
            <consortium name="Pathogen Informatics"/>
        </authorList>
    </citation>
    <scope>NUCLEOTIDE SEQUENCE [LARGE SCALE GENOMIC DNA]</scope>
    <source>
        <strain evidence="10 11">NCTC13193</strain>
    </source>
</reference>
<keyword evidence="5 8" id="KW-0460">Magnesium</keyword>
<dbReference type="GO" id="GO:1902758">
    <property type="term" value="P:bis(molybdopterin guanine dinucleotide)molybdenum biosynthetic process"/>
    <property type="evidence" value="ECO:0007669"/>
    <property type="project" value="TreeGrafter"/>
</dbReference>
<keyword evidence="1 8" id="KW-0963">Cytoplasm</keyword>
<dbReference type="Pfam" id="PF12804">
    <property type="entry name" value="NTP_transf_3"/>
    <property type="match status" value="1"/>
</dbReference>
<dbReference type="PANTHER" id="PTHR19136">
    <property type="entry name" value="MOLYBDENUM COFACTOR GUANYLYLTRANSFERASE"/>
    <property type="match status" value="1"/>
</dbReference>
<evidence type="ECO:0000256" key="8">
    <source>
        <dbReference type="HAMAP-Rule" id="MF_00316"/>
    </source>
</evidence>
<keyword evidence="4 8" id="KW-0547">Nucleotide-binding</keyword>
<feature type="binding site" evidence="8">
    <location>
        <begin position="12"/>
        <end position="14"/>
    </location>
    <ligand>
        <name>GTP</name>
        <dbReference type="ChEBI" id="CHEBI:37565"/>
    </ligand>
</feature>
<feature type="binding site" evidence="8">
    <location>
        <position position="25"/>
    </location>
    <ligand>
        <name>GTP</name>
        <dbReference type="ChEBI" id="CHEBI:37565"/>
    </ligand>
</feature>
<feature type="binding site" evidence="8">
    <location>
        <position position="101"/>
    </location>
    <ligand>
        <name>Mg(2+)</name>
        <dbReference type="ChEBI" id="CHEBI:18420"/>
    </ligand>
</feature>
<comment type="similarity">
    <text evidence="8">Belongs to the MobA family.</text>
</comment>
<evidence type="ECO:0000259" key="9">
    <source>
        <dbReference type="Pfam" id="PF12804"/>
    </source>
</evidence>
<comment type="domain">
    <text evidence="8">The N-terminal domain determines nucleotide recognition and specific binding, while the C-terminal domain determines the specific binding to the target protein.</text>
</comment>
<dbReference type="CDD" id="cd02503">
    <property type="entry name" value="MobA"/>
    <property type="match status" value="1"/>
</dbReference>